<dbReference type="EMBL" id="BMAV01001858">
    <property type="protein sequence ID" value="GFY40345.1"/>
    <property type="molecule type" value="Genomic_DNA"/>
</dbReference>
<dbReference type="Proteomes" id="UP000886998">
    <property type="component" value="Unassembled WGS sequence"/>
</dbReference>
<name>A0A8X6WT93_9ARAC</name>
<dbReference type="AlphaFoldDB" id="A0A8X6WT93"/>
<evidence type="ECO:0000313" key="2">
    <source>
        <dbReference type="Proteomes" id="UP000886998"/>
    </source>
</evidence>
<sequence>MYNKTKSWEQQWIPNIELNVCTDSLAKETRDFGQLCIIIILTDDYVVTRSRLLLHLFMKLLITDFDSPRIITSPIARLKTHHYKDKKIHPNETRSNIQSKNCREIQPLTTKHIL</sequence>
<reference evidence="1" key="1">
    <citation type="submission" date="2020-08" db="EMBL/GenBank/DDBJ databases">
        <title>Multicomponent nature underlies the extraordinary mechanical properties of spider dragline silk.</title>
        <authorList>
            <person name="Kono N."/>
            <person name="Nakamura H."/>
            <person name="Mori M."/>
            <person name="Yoshida Y."/>
            <person name="Ohtoshi R."/>
            <person name="Malay A.D."/>
            <person name="Moran D.A.P."/>
            <person name="Tomita M."/>
            <person name="Numata K."/>
            <person name="Arakawa K."/>
        </authorList>
    </citation>
    <scope>NUCLEOTIDE SEQUENCE</scope>
</reference>
<gene>
    <name evidence="1" type="ORF">TNIN_480391</name>
</gene>
<comment type="caution">
    <text evidence="1">The sequence shown here is derived from an EMBL/GenBank/DDBJ whole genome shotgun (WGS) entry which is preliminary data.</text>
</comment>
<proteinExistence type="predicted"/>
<accession>A0A8X6WT93</accession>
<organism evidence="1 2">
    <name type="scientific">Trichonephila inaurata madagascariensis</name>
    <dbReference type="NCBI Taxonomy" id="2747483"/>
    <lineage>
        <taxon>Eukaryota</taxon>
        <taxon>Metazoa</taxon>
        <taxon>Ecdysozoa</taxon>
        <taxon>Arthropoda</taxon>
        <taxon>Chelicerata</taxon>
        <taxon>Arachnida</taxon>
        <taxon>Araneae</taxon>
        <taxon>Araneomorphae</taxon>
        <taxon>Entelegynae</taxon>
        <taxon>Araneoidea</taxon>
        <taxon>Nephilidae</taxon>
        <taxon>Trichonephila</taxon>
        <taxon>Trichonephila inaurata</taxon>
    </lineage>
</organism>
<keyword evidence="2" id="KW-1185">Reference proteome</keyword>
<evidence type="ECO:0000313" key="1">
    <source>
        <dbReference type="EMBL" id="GFY40345.1"/>
    </source>
</evidence>
<protein>
    <submittedName>
        <fullName evidence="1">Uncharacterized protein</fullName>
    </submittedName>
</protein>